<dbReference type="Pfam" id="PF08459">
    <property type="entry name" value="UvrC_RNaseH_dom"/>
    <property type="match status" value="1"/>
</dbReference>
<keyword evidence="3" id="KW-1185">Reference proteome</keyword>
<keyword evidence="1" id="KW-0742">SOS response</keyword>
<protein>
    <recommendedName>
        <fullName evidence="1">UvrABC system protein C</fullName>
        <shortName evidence="1">Protein UvrC</shortName>
    </recommendedName>
    <alternativeName>
        <fullName evidence="1">Excinuclease ABC subunit C</fullName>
    </alternativeName>
</protein>
<dbReference type="NCBIfam" id="NF001824">
    <property type="entry name" value="PRK00558.1-5"/>
    <property type="match status" value="1"/>
</dbReference>
<dbReference type="GO" id="GO:0009380">
    <property type="term" value="C:excinuclease repair complex"/>
    <property type="evidence" value="ECO:0007669"/>
    <property type="project" value="InterPro"/>
</dbReference>
<dbReference type="Pfam" id="PF14520">
    <property type="entry name" value="HHH_5"/>
    <property type="match status" value="1"/>
</dbReference>
<dbReference type="Gene3D" id="4.10.860.10">
    <property type="entry name" value="UVR domain"/>
    <property type="match status" value="1"/>
</dbReference>
<dbReference type="GO" id="GO:0005737">
    <property type="term" value="C:cytoplasm"/>
    <property type="evidence" value="ECO:0007669"/>
    <property type="project" value="UniProtKB-SubCell"/>
</dbReference>
<dbReference type="RefSeq" id="WP_111331016.1">
    <property type="nucleotide sequence ID" value="NZ_CP030032.1"/>
</dbReference>
<dbReference type="CDD" id="cd10434">
    <property type="entry name" value="GIY-YIG_UvrC_Cho"/>
    <property type="match status" value="1"/>
</dbReference>
<dbReference type="PANTHER" id="PTHR30562">
    <property type="entry name" value="UVRC/OXIDOREDUCTASE"/>
    <property type="match status" value="1"/>
</dbReference>
<proteinExistence type="inferred from homology"/>
<dbReference type="FunFam" id="3.40.1440.10:FF:000001">
    <property type="entry name" value="UvrABC system protein C"/>
    <property type="match status" value="1"/>
</dbReference>
<evidence type="ECO:0000313" key="3">
    <source>
        <dbReference type="Proteomes" id="UP000249799"/>
    </source>
</evidence>
<sequence>MKTFDYEAKIALIPHEPGCYLMRDKRSKIVYIGKAKDLKNRVRSYFRASGDTRHFVARLPYILGDIDVIITGNEKEAILLENTLIKEHKPKFNIRLKDDKNYLSLRIDLKKTWPRVEVVRKRKDDGAHYFGPYHSARSVRRTLHIVNRYFKLRTCPDSVLNNRSRPCLQYQIKRCPAPCVFALDREEYMQNVQEVILFLEGRGSELVDGLTAKMLAASEELEFEIAAHFRDQIEAINTVLQQQVAVTSPRVDRDAFGFYREGDRLTIQVLFVRGGKLEGARSFSYQDQEFPDAEVLSSFLNLYYNSGTEPPQEILLPMEIEESEVEHYQDIFSELARRRVYIQTPQRGAKKSLVDVAMTNAKHSFEDEHKKKDRATDLLDKLAKRLDLKHYPERIECYDISNMQGKQIVASQVTFIGGQPEKSEYRRYKMRTVHEQDDFASMREVLMRRFKRALDEDGDMPNLVVIDGGKGQLGQAMTVFEDLGIHDVELISLAKARNDKSGFQDDEITSSPERVFVPGRKNPIVLKQNSAEMYLLERLRDEAHRFAITFHKKLRRKETLHSTLDDVPGVGPKTRKNLLRHFGSLKKVKGASPAELGEVDGVGEKMAEEIHAYFNGRAP</sequence>
<evidence type="ECO:0000313" key="2">
    <source>
        <dbReference type="EMBL" id="AWV87814.1"/>
    </source>
</evidence>
<dbReference type="GO" id="GO:0006289">
    <property type="term" value="P:nucleotide-excision repair"/>
    <property type="evidence" value="ECO:0007669"/>
    <property type="project" value="UniProtKB-UniRule"/>
</dbReference>
<reference evidence="2 3" key="1">
    <citation type="submission" date="2018-06" db="EMBL/GenBank/DDBJ databases">
        <title>Lujinxingia sediminis gen. nov. sp. nov., a new facultative anaerobic member of the class Deltaproteobacteria, and proposal of Lujinxingaceae fam. nov.</title>
        <authorList>
            <person name="Guo L.-Y."/>
            <person name="Li C.-M."/>
            <person name="Wang S."/>
            <person name="Du Z.-J."/>
        </authorList>
    </citation>
    <scope>NUCLEOTIDE SEQUENCE [LARGE SCALE GENOMIC DNA]</scope>
    <source>
        <strain evidence="2 3">FA350</strain>
    </source>
</reference>
<dbReference type="SMART" id="SM00465">
    <property type="entry name" value="GIYc"/>
    <property type="match status" value="1"/>
</dbReference>
<dbReference type="Gene3D" id="3.30.420.340">
    <property type="entry name" value="UvrC, RNAse H endonuclease domain"/>
    <property type="match status" value="1"/>
</dbReference>
<dbReference type="Gene3D" id="1.10.150.20">
    <property type="entry name" value="5' to 3' exonuclease, C-terminal subdomain"/>
    <property type="match status" value="1"/>
</dbReference>
<dbReference type="GO" id="GO:0009381">
    <property type="term" value="F:excinuclease ABC activity"/>
    <property type="evidence" value="ECO:0007669"/>
    <property type="project" value="UniProtKB-UniRule"/>
</dbReference>
<accession>A0A2Z4FGF4</accession>
<dbReference type="NCBIfam" id="TIGR00194">
    <property type="entry name" value="uvrC"/>
    <property type="match status" value="1"/>
</dbReference>
<comment type="subcellular location">
    <subcellularLocation>
        <location evidence="1">Cytoplasm</location>
    </subcellularLocation>
</comment>
<dbReference type="InterPro" id="IPR001162">
    <property type="entry name" value="UvrC_RNase_H_dom"/>
</dbReference>
<dbReference type="SUPFAM" id="SSF46600">
    <property type="entry name" value="C-terminal UvrC-binding domain of UvrB"/>
    <property type="match status" value="1"/>
</dbReference>
<dbReference type="PROSITE" id="PS50151">
    <property type="entry name" value="UVR"/>
    <property type="match status" value="1"/>
</dbReference>
<dbReference type="HAMAP" id="MF_00203">
    <property type="entry name" value="UvrC"/>
    <property type="match status" value="1"/>
</dbReference>
<dbReference type="InterPro" id="IPR001943">
    <property type="entry name" value="UVR_dom"/>
</dbReference>
<name>A0A2Z4FGF4_9DELT</name>
<dbReference type="OrthoDB" id="9804933at2"/>
<dbReference type="PROSITE" id="PS50165">
    <property type="entry name" value="UVRC"/>
    <property type="match status" value="1"/>
</dbReference>
<keyword evidence="1" id="KW-0228">DNA excision</keyword>
<keyword evidence="1" id="KW-0234">DNA repair</keyword>
<dbReference type="InterPro" id="IPR038476">
    <property type="entry name" value="UvrC_RNase_H_dom_sf"/>
</dbReference>
<dbReference type="GO" id="GO:0009432">
    <property type="term" value="P:SOS response"/>
    <property type="evidence" value="ECO:0007669"/>
    <property type="project" value="UniProtKB-UniRule"/>
</dbReference>
<keyword evidence="1" id="KW-0267">Excision nuclease</keyword>
<dbReference type="InterPro" id="IPR035901">
    <property type="entry name" value="GIY-YIG_endonuc_sf"/>
</dbReference>
<organism evidence="2 3">
    <name type="scientific">Bradymonas sediminis</name>
    <dbReference type="NCBI Taxonomy" id="1548548"/>
    <lineage>
        <taxon>Bacteria</taxon>
        <taxon>Deltaproteobacteria</taxon>
        <taxon>Bradymonadales</taxon>
        <taxon>Bradymonadaceae</taxon>
        <taxon>Bradymonas</taxon>
    </lineage>
</organism>
<dbReference type="InterPro" id="IPR003583">
    <property type="entry name" value="Hlx-hairpin-Hlx_DNA-bd_motif"/>
</dbReference>
<dbReference type="KEGG" id="bsed:DN745_00075"/>
<keyword evidence="1" id="KW-0963">Cytoplasm</keyword>
<dbReference type="InterPro" id="IPR050066">
    <property type="entry name" value="UvrABC_protein_C"/>
</dbReference>
<dbReference type="InterPro" id="IPR036876">
    <property type="entry name" value="UVR_dom_sf"/>
</dbReference>
<dbReference type="Pfam" id="PF22920">
    <property type="entry name" value="UvrC_RNaseH"/>
    <property type="match status" value="1"/>
</dbReference>
<dbReference type="InterPro" id="IPR010994">
    <property type="entry name" value="RuvA_2-like"/>
</dbReference>
<dbReference type="PANTHER" id="PTHR30562:SF1">
    <property type="entry name" value="UVRABC SYSTEM PROTEIN C"/>
    <property type="match status" value="1"/>
</dbReference>
<gene>
    <name evidence="1" type="primary">uvrC</name>
    <name evidence="2" type="ORF">DN745_00075</name>
</gene>
<dbReference type="SMART" id="SM00278">
    <property type="entry name" value="HhH1"/>
    <property type="match status" value="2"/>
</dbReference>
<dbReference type="AlphaFoldDB" id="A0A2Z4FGF4"/>
<comment type="subunit">
    <text evidence="1">Interacts with UvrB in an incision complex.</text>
</comment>
<comment type="function">
    <text evidence="1">The UvrABC repair system catalyzes the recognition and processing of DNA lesions. UvrC both incises the 5' and 3' sides of the lesion. The N-terminal half is responsible for the 3' incision and the C-terminal half is responsible for the 5' incision.</text>
</comment>
<dbReference type="SUPFAM" id="SSF47781">
    <property type="entry name" value="RuvA domain 2-like"/>
    <property type="match status" value="1"/>
</dbReference>
<keyword evidence="1" id="KW-0227">DNA damage</keyword>
<dbReference type="EMBL" id="CP030032">
    <property type="protein sequence ID" value="AWV87814.1"/>
    <property type="molecule type" value="Genomic_DNA"/>
</dbReference>
<dbReference type="Pfam" id="PF02151">
    <property type="entry name" value="UVR"/>
    <property type="match status" value="1"/>
</dbReference>
<dbReference type="SUPFAM" id="SSF82771">
    <property type="entry name" value="GIY-YIG endonuclease"/>
    <property type="match status" value="1"/>
</dbReference>
<dbReference type="InterPro" id="IPR000305">
    <property type="entry name" value="GIY-YIG_endonuc"/>
</dbReference>
<dbReference type="Gene3D" id="3.40.1440.10">
    <property type="entry name" value="GIY-YIG endonuclease"/>
    <property type="match status" value="1"/>
</dbReference>
<dbReference type="Proteomes" id="UP000249799">
    <property type="component" value="Chromosome"/>
</dbReference>
<dbReference type="InterPro" id="IPR047296">
    <property type="entry name" value="GIY-YIG_UvrC_Cho"/>
</dbReference>
<dbReference type="Pfam" id="PF01541">
    <property type="entry name" value="GIY-YIG"/>
    <property type="match status" value="1"/>
</dbReference>
<dbReference type="PROSITE" id="PS50164">
    <property type="entry name" value="GIY_YIG"/>
    <property type="match status" value="1"/>
</dbReference>
<dbReference type="InterPro" id="IPR004791">
    <property type="entry name" value="UvrC"/>
</dbReference>
<evidence type="ECO:0000256" key="1">
    <source>
        <dbReference type="HAMAP-Rule" id="MF_00203"/>
    </source>
</evidence>
<dbReference type="GO" id="GO:0003677">
    <property type="term" value="F:DNA binding"/>
    <property type="evidence" value="ECO:0007669"/>
    <property type="project" value="UniProtKB-UniRule"/>
</dbReference>
<comment type="similarity">
    <text evidence="1">Belongs to the UvrC family.</text>
</comment>